<protein>
    <recommendedName>
        <fullName evidence="5">Phospholipase</fullName>
    </recommendedName>
</protein>
<dbReference type="PANTHER" id="PTHR43037:SF1">
    <property type="entry name" value="BLL1128 PROTEIN"/>
    <property type="match status" value="1"/>
</dbReference>
<feature type="signal peptide" evidence="2">
    <location>
        <begin position="1"/>
        <end position="20"/>
    </location>
</feature>
<dbReference type="AlphaFoldDB" id="A0A4S3KH27"/>
<keyword evidence="1 2" id="KW-0732">Signal</keyword>
<dbReference type="RefSeq" id="WP_081128760.1">
    <property type="nucleotide sequence ID" value="NZ_LDOS01000002.1"/>
</dbReference>
<dbReference type="PANTHER" id="PTHR43037">
    <property type="entry name" value="UNNAMED PRODUCT-RELATED"/>
    <property type="match status" value="1"/>
</dbReference>
<comment type="caution">
    <text evidence="3">The sequence shown here is derived from an EMBL/GenBank/DDBJ whole genome shotgun (WGS) entry which is preliminary data.</text>
</comment>
<organism evidence="3 4">
    <name type="scientific">Metallibacterium scheffleri</name>
    <dbReference type="NCBI Taxonomy" id="993689"/>
    <lineage>
        <taxon>Bacteria</taxon>
        <taxon>Pseudomonadati</taxon>
        <taxon>Pseudomonadota</taxon>
        <taxon>Gammaproteobacteria</taxon>
        <taxon>Lysobacterales</taxon>
        <taxon>Rhodanobacteraceae</taxon>
        <taxon>Metallibacterium</taxon>
    </lineage>
</organism>
<reference evidence="3 4" key="1">
    <citation type="submission" date="2017-02" db="EMBL/GenBank/DDBJ databases">
        <title>Whole genome sequencing of Metallibacterium scheffleri DSM 24874 (T).</title>
        <authorList>
            <person name="Kumar S."/>
            <person name="Patil P."/>
            <person name="Patil P.B."/>
        </authorList>
    </citation>
    <scope>NUCLEOTIDE SEQUENCE [LARGE SCALE GENOMIC DNA]</scope>
    <source>
        <strain evidence="3 4">DSM 24874</strain>
    </source>
</reference>
<evidence type="ECO:0000313" key="3">
    <source>
        <dbReference type="EMBL" id="THD07879.1"/>
    </source>
</evidence>
<evidence type="ECO:0000256" key="2">
    <source>
        <dbReference type="SAM" id="SignalP"/>
    </source>
</evidence>
<accession>A0A4S3KH27</accession>
<dbReference type="Gene3D" id="3.40.50.1820">
    <property type="entry name" value="alpha/beta hydrolase"/>
    <property type="match status" value="1"/>
</dbReference>
<name>A0A4S3KH27_9GAMM</name>
<sequence>MRACCCLLLCLLAVLGTARAAGVTPADFLAARAPGVSGLPYRIYVPMPLPAHTRLPLIVFLHGSDQAGADNLAQIKYDANGALELLDNAIAAHIPVLFAAPQSPTETWNPRQVMGVIRAIEARWPVDRGRVYLTGLSSGASGAWATAKAYPHAFAALVPMTGATELKGLARIARIPEWIFAAADDNDTNVVTGYGGAMLGSRPVVAALRAAGGRPCYTEYRHGPWPAPHVIWPEAYDTPALLDWLLAQRRGKPSPQPCPPDAHSR</sequence>
<evidence type="ECO:0000256" key="1">
    <source>
        <dbReference type="ARBA" id="ARBA00022729"/>
    </source>
</evidence>
<dbReference type="OrthoDB" id="9764953at2"/>
<evidence type="ECO:0000313" key="4">
    <source>
        <dbReference type="Proteomes" id="UP000307749"/>
    </source>
</evidence>
<dbReference type="SUPFAM" id="SSF53474">
    <property type="entry name" value="alpha/beta-Hydrolases"/>
    <property type="match status" value="1"/>
</dbReference>
<dbReference type="EMBL" id="MWQO01000054">
    <property type="protein sequence ID" value="THD07879.1"/>
    <property type="molecule type" value="Genomic_DNA"/>
</dbReference>
<gene>
    <name evidence="3" type="ORF">B1806_14110</name>
</gene>
<feature type="chain" id="PRO_5020328287" description="Phospholipase" evidence="2">
    <location>
        <begin position="21"/>
        <end position="265"/>
    </location>
</feature>
<dbReference type="STRING" id="993689.GCA_002077135_02835"/>
<proteinExistence type="predicted"/>
<keyword evidence="4" id="KW-1185">Reference proteome</keyword>
<dbReference type="Proteomes" id="UP000307749">
    <property type="component" value="Unassembled WGS sequence"/>
</dbReference>
<evidence type="ECO:0008006" key="5">
    <source>
        <dbReference type="Google" id="ProtNLM"/>
    </source>
</evidence>
<dbReference type="InterPro" id="IPR029058">
    <property type="entry name" value="AB_hydrolase_fold"/>
</dbReference>
<dbReference type="InterPro" id="IPR050955">
    <property type="entry name" value="Plant_Biomass_Hydrol_Est"/>
</dbReference>